<dbReference type="CDD" id="cd07036">
    <property type="entry name" value="TPP_PYR_E1-PDHc-beta_like"/>
    <property type="match status" value="1"/>
</dbReference>
<evidence type="ECO:0000256" key="1">
    <source>
        <dbReference type="ARBA" id="ARBA00001964"/>
    </source>
</evidence>
<dbReference type="Pfam" id="PF02779">
    <property type="entry name" value="Transket_pyr"/>
    <property type="match status" value="1"/>
</dbReference>
<keyword evidence="6" id="KW-1185">Reference proteome</keyword>
<keyword evidence="5" id="KW-0670">Pyruvate</keyword>
<dbReference type="SMART" id="SM00861">
    <property type="entry name" value="Transket_pyr"/>
    <property type="match status" value="1"/>
</dbReference>
<name>A0A2T4Z0Y2_9BACL</name>
<dbReference type="OrthoDB" id="9771835at2"/>
<gene>
    <name evidence="5" type="ORF">C8J48_3663</name>
</gene>
<dbReference type="EMBL" id="PZZP01000004">
    <property type="protein sequence ID" value="PTM53339.1"/>
    <property type="molecule type" value="Genomic_DNA"/>
</dbReference>
<evidence type="ECO:0000313" key="5">
    <source>
        <dbReference type="EMBL" id="PTM53339.1"/>
    </source>
</evidence>
<dbReference type="InterPro" id="IPR029061">
    <property type="entry name" value="THDP-binding"/>
</dbReference>
<dbReference type="SUPFAM" id="SSF52922">
    <property type="entry name" value="TK C-terminal domain-like"/>
    <property type="match status" value="1"/>
</dbReference>
<comment type="caution">
    <text evidence="5">The sequence shown here is derived from an EMBL/GenBank/DDBJ whole genome shotgun (WGS) entry which is preliminary data.</text>
</comment>
<sequence length="327" mass="36138">MTKMNMSKAINHAIRNEMHRDEKVLVYGEDLGVAGGSWRVAENLQKEFGVTRVFDTPLAESAIAGMAVGLGYVGYRSVIEIEYSGFMFEAMDALAGQMARVHYRSGGAFNAPITVRVPFGSGMGVVELHNDNLEGLLAQSHGLKVVMPSSPYDAKGLMISAIRDNNPVIFFEHLSLYFNTEEDVPEEEYMIEIDKASIKKEGHDVTLITYGAMVEKVMNVSKTIADKGIKAEVIDLRSLSPIDYDTLITSIQKTKRAIIIQEAQRSAGVANIISSKLNEELFTELKSPISVIASPDTLHPFVEVEDVWVSNENMIVDKISSLFENQK</sequence>
<evidence type="ECO:0000313" key="6">
    <source>
        <dbReference type="Proteomes" id="UP000241639"/>
    </source>
</evidence>
<dbReference type="AlphaFoldDB" id="A0A2T4Z0Y2"/>
<dbReference type="Pfam" id="PF02780">
    <property type="entry name" value="Transketolase_C"/>
    <property type="match status" value="1"/>
</dbReference>
<organism evidence="5 6">
    <name type="scientific">Desmospora activa DSM 45169</name>
    <dbReference type="NCBI Taxonomy" id="1121389"/>
    <lineage>
        <taxon>Bacteria</taxon>
        <taxon>Bacillati</taxon>
        <taxon>Bacillota</taxon>
        <taxon>Bacilli</taxon>
        <taxon>Bacillales</taxon>
        <taxon>Thermoactinomycetaceae</taxon>
        <taxon>Desmospora</taxon>
    </lineage>
</organism>
<evidence type="ECO:0000259" key="4">
    <source>
        <dbReference type="SMART" id="SM00861"/>
    </source>
</evidence>
<dbReference type="InterPro" id="IPR009014">
    <property type="entry name" value="Transketo_C/PFOR_II"/>
</dbReference>
<dbReference type="Gene3D" id="3.40.50.920">
    <property type="match status" value="1"/>
</dbReference>
<evidence type="ECO:0000256" key="2">
    <source>
        <dbReference type="ARBA" id="ARBA00023002"/>
    </source>
</evidence>
<feature type="domain" description="Transketolase-like pyrimidine-binding" evidence="4">
    <location>
        <begin position="4"/>
        <end position="179"/>
    </location>
</feature>
<dbReference type="Gene3D" id="3.40.50.970">
    <property type="match status" value="1"/>
</dbReference>
<reference evidence="5 6" key="1">
    <citation type="submission" date="2018-04" db="EMBL/GenBank/DDBJ databases">
        <title>Genomic Encyclopedia of Archaeal and Bacterial Type Strains, Phase II (KMG-II): from individual species to whole genera.</title>
        <authorList>
            <person name="Goeker M."/>
        </authorList>
    </citation>
    <scope>NUCLEOTIDE SEQUENCE [LARGE SCALE GENOMIC DNA]</scope>
    <source>
        <strain evidence="5 6">DSM 45169</strain>
    </source>
</reference>
<accession>A0A2T4Z0Y2</accession>
<keyword evidence="2" id="KW-0560">Oxidoreductase</keyword>
<dbReference type="RefSeq" id="WP_107728620.1">
    <property type="nucleotide sequence ID" value="NZ_PZZP01000004.1"/>
</dbReference>
<dbReference type="InterPro" id="IPR005475">
    <property type="entry name" value="Transketolase-like_Pyr-bd"/>
</dbReference>
<protein>
    <submittedName>
        <fullName evidence="5">Pyruvate dehydrogenase E1 component beta subunit</fullName>
    </submittedName>
</protein>
<dbReference type="PANTHER" id="PTHR43257:SF2">
    <property type="entry name" value="PYRUVATE DEHYDROGENASE E1 COMPONENT SUBUNIT BETA"/>
    <property type="match status" value="1"/>
</dbReference>
<comment type="cofactor">
    <cofactor evidence="1">
        <name>thiamine diphosphate</name>
        <dbReference type="ChEBI" id="CHEBI:58937"/>
    </cofactor>
</comment>
<dbReference type="FunFam" id="3.40.50.970:FF:000001">
    <property type="entry name" value="Pyruvate dehydrogenase E1 beta subunit"/>
    <property type="match status" value="1"/>
</dbReference>
<dbReference type="SUPFAM" id="SSF52518">
    <property type="entry name" value="Thiamin diphosphate-binding fold (THDP-binding)"/>
    <property type="match status" value="1"/>
</dbReference>
<keyword evidence="3" id="KW-0786">Thiamine pyrophosphate</keyword>
<dbReference type="InterPro" id="IPR033248">
    <property type="entry name" value="Transketolase_C"/>
</dbReference>
<dbReference type="Proteomes" id="UP000241639">
    <property type="component" value="Unassembled WGS sequence"/>
</dbReference>
<dbReference type="PANTHER" id="PTHR43257">
    <property type="entry name" value="PYRUVATE DEHYDROGENASE E1 COMPONENT BETA SUBUNIT"/>
    <property type="match status" value="1"/>
</dbReference>
<dbReference type="GO" id="GO:0016491">
    <property type="term" value="F:oxidoreductase activity"/>
    <property type="evidence" value="ECO:0007669"/>
    <property type="project" value="UniProtKB-KW"/>
</dbReference>
<proteinExistence type="predicted"/>
<evidence type="ECO:0000256" key="3">
    <source>
        <dbReference type="ARBA" id="ARBA00023052"/>
    </source>
</evidence>